<keyword evidence="16" id="KW-0234">DNA repair</keyword>
<evidence type="ECO:0000259" key="23">
    <source>
        <dbReference type="Pfam" id="PF07522"/>
    </source>
</evidence>
<evidence type="ECO:0000256" key="11">
    <source>
        <dbReference type="ARBA" id="ARBA00022763"/>
    </source>
</evidence>
<keyword evidence="8" id="KW-0963">Cytoplasm</keyword>
<accession>A0A2Y9DSX4</accession>
<dbReference type="EC" id="3.5.2.6" evidence="6"/>
<dbReference type="KEGG" id="tmu:101341245"/>
<evidence type="ECO:0000313" key="24">
    <source>
        <dbReference type="Proteomes" id="UP000248480"/>
    </source>
</evidence>
<dbReference type="GeneID" id="101341245"/>
<dbReference type="STRING" id="127582.A0A2Y9DSX4"/>
<reference evidence="25" key="1">
    <citation type="submission" date="2025-08" db="UniProtKB">
        <authorList>
            <consortium name="RefSeq"/>
        </authorList>
    </citation>
    <scope>IDENTIFICATION</scope>
</reference>
<evidence type="ECO:0000256" key="5">
    <source>
        <dbReference type="ARBA" id="ARBA00010304"/>
    </source>
</evidence>
<keyword evidence="17" id="KW-0206">Cytoskeleton</keyword>
<dbReference type="PANTHER" id="PTHR23240">
    <property type="entry name" value="DNA CROSS-LINK REPAIR PROTEIN PSO2/SNM1-RELATED"/>
    <property type="match status" value="1"/>
</dbReference>
<evidence type="ECO:0000256" key="8">
    <source>
        <dbReference type="ARBA" id="ARBA00022490"/>
    </source>
</evidence>
<evidence type="ECO:0000256" key="17">
    <source>
        <dbReference type="ARBA" id="ARBA00023212"/>
    </source>
</evidence>
<evidence type="ECO:0000256" key="12">
    <source>
        <dbReference type="ARBA" id="ARBA00022801"/>
    </source>
</evidence>
<evidence type="ECO:0000256" key="19">
    <source>
        <dbReference type="ARBA" id="ARBA00039555"/>
    </source>
</evidence>
<dbReference type="OrthoDB" id="262529at2759"/>
<dbReference type="GO" id="GO:0003684">
    <property type="term" value="F:damaged DNA binding"/>
    <property type="evidence" value="ECO:0007669"/>
    <property type="project" value="TreeGrafter"/>
</dbReference>
<keyword evidence="9" id="KW-1017">Isopeptide bond</keyword>
<sequence>MNGVLIPHTPIAVDFWSLRRAGSARLFFLSHIHSDHTVGLSSTWARPLYCSPVTAHLLHRRLQVSKQWIRALEVGESHVLPLDEIGKETMTVTLIDANHCPGSVMFLFEGYFGTILYTGDFRYTPSMLKEPALRLGKQIHTLYLDNTNCNPALILPSQQEATHQIIKLIRKYPQHNIKIGLYSLGKESLLEQLALEFRTWVVLSPRRLELVQLLGLADVFTVEENAGRIHAVDRTEICLSTMLHWNRTHPTIAILPTSRKIHISHPDIHIIPYSDHSSYSELRAFVAALKPCQVVPIVSGQPCRHYFQDSLNPRLSMPLIPASVRQYMSSNSRKQSFLWLLERRLKKPRTQGVVFESLEENADQCQPDRDSKKVKKEKLSPQPGDLEQQPSPCTLQVKKQLLPDLYSKEWDLLVPFCESQGMATVVTAPLGLSVQLRCTDEEFISLKTGEEISLEPHLLPRGDNDGPATTGNQSAWIGKDSSLSPSSRAGPLLTSGFRGLALKYLLTPVNFFQAEFSSRSFDQQVEKYRRTLAEVQRRAQNDTLV</sequence>
<evidence type="ECO:0000256" key="6">
    <source>
        <dbReference type="ARBA" id="ARBA00012865"/>
    </source>
</evidence>
<dbReference type="FunCoup" id="A0A2Y9DSX4">
    <property type="interactions" value="1652"/>
</dbReference>
<dbReference type="GO" id="GO:0036297">
    <property type="term" value="P:interstrand cross-link repair"/>
    <property type="evidence" value="ECO:0007669"/>
    <property type="project" value="TreeGrafter"/>
</dbReference>
<dbReference type="GO" id="GO:0031848">
    <property type="term" value="P:protection from non-homologous end joining at telomere"/>
    <property type="evidence" value="ECO:0007669"/>
    <property type="project" value="UniProtKB-ARBA"/>
</dbReference>
<evidence type="ECO:0000256" key="2">
    <source>
        <dbReference type="ARBA" id="ARBA00004123"/>
    </source>
</evidence>
<evidence type="ECO:0000256" key="10">
    <source>
        <dbReference type="ARBA" id="ARBA00022722"/>
    </source>
</evidence>
<organism evidence="24 25">
    <name type="scientific">Trichechus manatus latirostris</name>
    <name type="common">Florida manatee</name>
    <dbReference type="NCBI Taxonomy" id="127582"/>
    <lineage>
        <taxon>Eukaryota</taxon>
        <taxon>Metazoa</taxon>
        <taxon>Chordata</taxon>
        <taxon>Craniata</taxon>
        <taxon>Vertebrata</taxon>
        <taxon>Euteleostomi</taxon>
        <taxon>Mammalia</taxon>
        <taxon>Eutheria</taxon>
        <taxon>Afrotheria</taxon>
        <taxon>Sirenia</taxon>
        <taxon>Trichechidae</taxon>
        <taxon>Trichechus</taxon>
    </lineage>
</organism>
<name>A0A2Y9DSX4_TRIMA</name>
<dbReference type="Proteomes" id="UP000248480">
    <property type="component" value="Unplaced"/>
</dbReference>
<feature type="domain" description="DNA repair metallo-beta-lactamase" evidence="23">
    <location>
        <begin position="267"/>
        <end position="299"/>
    </location>
</feature>
<dbReference type="Gene3D" id="3.60.15.10">
    <property type="entry name" value="Ribonuclease Z/Hydroxyacylglutathione hydrolase-like"/>
    <property type="match status" value="1"/>
</dbReference>
<evidence type="ECO:0000256" key="16">
    <source>
        <dbReference type="ARBA" id="ARBA00023204"/>
    </source>
</evidence>
<dbReference type="FunFam" id="3.60.15.10:FF:000022">
    <property type="entry name" value="DNA cross-link repair 1B"/>
    <property type="match status" value="1"/>
</dbReference>
<comment type="catalytic activity">
    <reaction evidence="1">
        <text>a beta-lactam + H2O = a substituted beta-amino acid</text>
        <dbReference type="Rhea" id="RHEA:20401"/>
        <dbReference type="ChEBI" id="CHEBI:15377"/>
        <dbReference type="ChEBI" id="CHEBI:35627"/>
        <dbReference type="ChEBI" id="CHEBI:140347"/>
        <dbReference type="EC" id="3.5.2.6"/>
    </reaction>
</comment>
<keyword evidence="15" id="KW-0779">Telomere</keyword>
<proteinExistence type="inferred from homology"/>
<keyword evidence="24" id="KW-1185">Reference proteome</keyword>
<dbReference type="GO" id="GO:0008800">
    <property type="term" value="F:beta-lactamase activity"/>
    <property type="evidence" value="ECO:0007669"/>
    <property type="project" value="UniProtKB-EC"/>
</dbReference>
<dbReference type="SUPFAM" id="SSF56281">
    <property type="entry name" value="Metallo-hydrolase/oxidoreductase"/>
    <property type="match status" value="1"/>
</dbReference>
<evidence type="ECO:0000256" key="14">
    <source>
        <dbReference type="ARBA" id="ARBA00022843"/>
    </source>
</evidence>
<keyword evidence="14" id="KW-0832">Ubl conjugation</keyword>
<dbReference type="CTD" id="64858"/>
<dbReference type="CDD" id="cd11662">
    <property type="entry name" value="apollo_TRF2_binding"/>
    <property type="match status" value="1"/>
</dbReference>
<feature type="region of interest" description="Disordered" evidence="22">
    <location>
        <begin position="360"/>
        <end position="391"/>
    </location>
</feature>
<dbReference type="GO" id="GO:0005813">
    <property type="term" value="C:centrosome"/>
    <property type="evidence" value="ECO:0007669"/>
    <property type="project" value="UniProtKB-SubCell"/>
</dbReference>
<keyword evidence="7" id="KW-0158">Chromosome</keyword>
<dbReference type="GO" id="GO:0000781">
    <property type="term" value="C:chromosome, telomeric region"/>
    <property type="evidence" value="ECO:0007669"/>
    <property type="project" value="UniProtKB-SubCell"/>
</dbReference>
<dbReference type="GO" id="GO:0005634">
    <property type="term" value="C:nucleus"/>
    <property type="evidence" value="ECO:0007669"/>
    <property type="project" value="UniProtKB-SubCell"/>
</dbReference>
<feature type="compositionally biased region" description="Polar residues" evidence="22">
    <location>
        <begin position="467"/>
        <end position="487"/>
    </location>
</feature>
<dbReference type="Gene3D" id="3.40.50.12650">
    <property type="match status" value="1"/>
</dbReference>
<protein>
    <recommendedName>
        <fullName evidence="19">5' exonuclease Apollo</fullName>
        <ecNumber evidence="6">3.5.2.6</ecNumber>
    </recommendedName>
    <alternativeName>
        <fullName evidence="20">DNA cross-link repair 1B protein</fullName>
    </alternativeName>
    <alternativeName>
        <fullName evidence="21">SNM1 homolog B</fullName>
    </alternativeName>
</protein>
<dbReference type="PANTHER" id="PTHR23240:SF26">
    <property type="entry name" value="5' EXONUCLEASE APOLLO"/>
    <property type="match status" value="1"/>
</dbReference>
<evidence type="ECO:0000256" key="1">
    <source>
        <dbReference type="ARBA" id="ARBA00001526"/>
    </source>
</evidence>
<dbReference type="GO" id="GO:0035312">
    <property type="term" value="F:5'-3' DNA exonuclease activity"/>
    <property type="evidence" value="ECO:0007669"/>
    <property type="project" value="TreeGrafter"/>
</dbReference>
<dbReference type="RefSeq" id="XP_004380496.1">
    <property type="nucleotide sequence ID" value="XM_004380439.3"/>
</dbReference>
<keyword evidence="12" id="KW-0378">Hydrolase</keyword>
<dbReference type="Pfam" id="PF07522">
    <property type="entry name" value="DRMBL"/>
    <property type="match status" value="1"/>
</dbReference>
<evidence type="ECO:0000256" key="22">
    <source>
        <dbReference type="SAM" id="MobiDB-lite"/>
    </source>
</evidence>
<dbReference type="InParanoid" id="A0A2Y9DSX4"/>
<evidence type="ECO:0000256" key="15">
    <source>
        <dbReference type="ARBA" id="ARBA00022895"/>
    </source>
</evidence>
<evidence type="ECO:0000256" key="7">
    <source>
        <dbReference type="ARBA" id="ARBA00022454"/>
    </source>
</evidence>
<keyword evidence="13 25" id="KW-0269">Exonuclease</keyword>
<evidence type="ECO:0000256" key="9">
    <source>
        <dbReference type="ARBA" id="ARBA00022499"/>
    </source>
</evidence>
<comment type="subcellular location">
    <subcellularLocation>
        <location evidence="4">Chromosome</location>
        <location evidence="4">Telomere</location>
    </subcellularLocation>
    <subcellularLocation>
        <location evidence="3">Cytoplasm</location>
        <location evidence="3">Cytoskeleton</location>
        <location evidence="3">Microtubule organizing center</location>
        <location evidence="3">Centrosome</location>
    </subcellularLocation>
    <subcellularLocation>
        <location evidence="2">Nucleus</location>
    </subcellularLocation>
</comment>
<dbReference type="AlphaFoldDB" id="A0A2Y9DSX4"/>
<feature type="region of interest" description="Disordered" evidence="22">
    <location>
        <begin position="456"/>
        <end position="487"/>
    </location>
</feature>
<dbReference type="GO" id="GO:0006303">
    <property type="term" value="P:double-strand break repair via nonhomologous end joining"/>
    <property type="evidence" value="ECO:0007669"/>
    <property type="project" value="TreeGrafter"/>
</dbReference>
<dbReference type="InterPro" id="IPR036866">
    <property type="entry name" value="RibonucZ/Hydroxyglut_hydro"/>
</dbReference>
<evidence type="ECO:0000256" key="18">
    <source>
        <dbReference type="ARBA" id="ARBA00023242"/>
    </source>
</evidence>
<evidence type="ECO:0000313" key="25">
    <source>
        <dbReference type="RefSeq" id="XP_004380496.1"/>
    </source>
</evidence>
<gene>
    <name evidence="25" type="primary">DCLRE1B</name>
</gene>
<evidence type="ECO:0000256" key="21">
    <source>
        <dbReference type="ARBA" id="ARBA00042738"/>
    </source>
</evidence>
<keyword evidence="10" id="KW-0540">Nuclease</keyword>
<evidence type="ECO:0000256" key="20">
    <source>
        <dbReference type="ARBA" id="ARBA00041693"/>
    </source>
</evidence>
<evidence type="ECO:0000256" key="4">
    <source>
        <dbReference type="ARBA" id="ARBA00004574"/>
    </source>
</evidence>
<evidence type="ECO:0000256" key="13">
    <source>
        <dbReference type="ARBA" id="ARBA00022839"/>
    </source>
</evidence>
<dbReference type="InterPro" id="IPR011084">
    <property type="entry name" value="DRMBL"/>
</dbReference>
<comment type="similarity">
    <text evidence="5">Belongs to the DNA repair metallo-beta-lactamase (DRMBL) family.</text>
</comment>
<dbReference type="CDD" id="cd16273">
    <property type="entry name" value="SNM1A-1C-like_MBL-fold"/>
    <property type="match status" value="1"/>
</dbReference>
<keyword evidence="11" id="KW-0227">DNA damage</keyword>
<keyword evidence="18" id="KW-0539">Nucleus</keyword>
<dbReference type="FunFam" id="3.40.50.12650:FF:000003">
    <property type="entry name" value="DNA cross-link repair 1B"/>
    <property type="match status" value="1"/>
</dbReference>
<evidence type="ECO:0000256" key="3">
    <source>
        <dbReference type="ARBA" id="ARBA00004300"/>
    </source>
</evidence>